<protein>
    <submittedName>
        <fullName evidence="1">Uncharacterized protein</fullName>
    </submittedName>
</protein>
<dbReference type="Proteomes" id="UP000320055">
    <property type="component" value="Unassembled WGS sequence"/>
</dbReference>
<name>A0A563W4N3_9CYAN</name>
<evidence type="ECO:0000313" key="2">
    <source>
        <dbReference type="Proteomes" id="UP000320055"/>
    </source>
</evidence>
<evidence type="ECO:0000313" key="1">
    <source>
        <dbReference type="EMBL" id="VEP18644.1"/>
    </source>
</evidence>
<gene>
    <name evidence="1" type="ORF">H1P_850001</name>
</gene>
<reference evidence="1 2" key="1">
    <citation type="submission" date="2019-01" db="EMBL/GenBank/DDBJ databases">
        <authorList>
            <person name="Brito A."/>
        </authorList>
    </citation>
    <scope>NUCLEOTIDE SEQUENCE [LARGE SCALE GENOMIC DNA]</scope>
    <source>
        <strain evidence="1">1</strain>
    </source>
</reference>
<organism evidence="1 2">
    <name type="scientific">Hyella patelloides LEGE 07179</name>
    <dbReference type="NCBI Taxonomy" id="945734"/>
    <lineage>
        <taxon>Bacteria</taxon>
        <taxon>Bacillati</taxon>
        <taxon>Cyanobacteriota</taxon>
        <taxon>Cyanophyceae</taxon>
        <taxon>Pleurocapsales</taxon>
        <taxon>Hyellaceae</taxon>
        <taxon>Hyella</taxon>
    </lineage>
</organism>
<proteinExistence type="predicted"/>
<dbReference type="AlphaFoldDB" id="A0A563W4N3"/>
<accession>A0A563W4N3</accession>
<sequence>MIFRYSYFGELQLNGTTSTSTEFYIVKPNYNEIDNPYEAISTSRSRIGR</sequence>
<dbReference type="EMBL" id="CAACVJ010000693">
    <property type="protein sequence ID" value="VEP18644.1"/>
    <property type="molecule type" value="Genomic_DNA"/>
</dbReference>
<keyword evidence="2" id="KW-1185">Reference proteome</keyword>